<sequence length="119" mass="13100">MVSPQLLQSQAPVGRLMDMHSRPFQRNADHVADIRVVIDNKNAGVHSAITKETCHKMAETSSFYRSGRLQAKTWLQAKTLLQVKTGAVGQPPIQKREDDGASALALWRSAGKQPARLVV</sequence>
<gene>
    <name evidence="1" type="ORF">HNQ96_004234</name>
</gene>
<dbReference type="AlphaFoldDB" id="A0A8E1WJ79"/>
<evidence type="ECO:0000313" key="2">
    <source>
        <dbReference type="Proteomes" id="UP000532373"/>
    </source>
</evidence>
<dbReference type="Proteomes" id="UP000532373">
    <property type="component" value="Unassembled WGS sequence"/>
</dbReference>
<reference evidence="1 2" key="1">
    <citation type="submission" date="2020-08" db="EMBL/GenBank/DDBJ databases">
        <title>Genomic Encyclopedia of Type Strains, Phase IV (KMG-IV): sequencing the most valuable type-strain genomes for metagenomic binning, comparative biology and taxonomic classification.</title>
        <authorList>
            <person name="Goeker M."/>
        </authorList>
    </citation>
    <scope>NUCLEOTIDE SEQUENCE [LARGE SCALE GENOMIC DNA]</scope>
    <source>
        <strain evidence="1 2">DSM 17454</strain>
    </source>
</reference>
<organism evidence="1 2">
    <name type="scientific">Aminobacter carboxidus</name>
    <dbReference type="NCBI Taxonomy" id="376165"/>
    <lineage>
        <taxon>Bacteria</taxon>
        <taxon>Pseudomonadati</taxon>
        <taxon>Pseudomonadota</taxon>
        <taxon>Alphaproteobacteria</taxon>
        <taxon>Hyphomicrobiales</taxon>
        <taxon>Phyllobacteriaceae</taxon>
        <taxon>Aminobacter</taxon>
    </lineage>
</organism>
<dbReference type="EMBL" id="JACHGI010000009">
    <property type="protein sequence ID" value="MBB6468350.1"/>
    <property type="molecule type" value="Genomic_DNA"/>
</dbReference>
<protein>
    <submittedName>
        <fullName evidence="1">Uncharacterized protein</fullName>
    </submittedName>
</protein>
<dbReference type="RefSeq" id="WP_312880882.1">
    <property type="nucleotide sequence ID" value="NZ_JACHGI010000009.1"/>
</dbReference>
<evidence type="ECO:0000313" key="1">
    <source>
        <dbReference type="EMBL" id="MBB6468350.1"/>
    </source>
</evidence>
<comment type="caution">
    <text evidence="1">The sequence shown here is derived from an EMBL/GenBank/DDBJ whole genome shotgun (WGS) entry which is preliminary data.</text>
</comment>
<name>A0A8E1WJ79_9HYPH</name>
<proteinExistence type="predicted"/>
<accession>A0A8E1WJ79</accession>